<dbReference type="GO" id="GO:0004844">
    <property type="term" value="F:uracil DNA N-glycosylase activity"/>
    <property type="evidence" value="ECO:0007669"/>
    <property type="project" value="UniProtKB-EC"/>
</dbReference>
<name>A0A1I6EBP2_9RHOB</name>
<comment type="catalytic activity">
    <reaction evidence="1">
        <text>Hydrolyzes single-stranded DNA or mismatched double-stranded DNA and polynucleotides, releasing free uracil.</text>
        <dbReference type="EC" id="3.2.2.27"/>
    </reaction>
</comment>
<dbReference type="InterPro" id="IPR005273">
    <property type="entry name" value="Ura-DNA_glyco_family4"/>
</dbReference>
<dbReference type="STRING" id="871652.SAMN04515673_10954"/>
<keyword evidence="9" id="KW-0408">Iron</keyword>
<feature type="compositionally biased region" description="Low complexity" evidence="12">
    <location>
        <begin position="54"/>
        <end position="66"/>
    </location>
</feature>
<evidence type="ECO:0000256" key="1">
    <source>
        <dbReference type="ARBA" id="ARBA00001400"/>
    </source>
</evidence>
<dbReference type="Proteomes" id="UP000199302">
    <property type="component" value="Unassembled WGS sequence"/>
</dbReference>
<accession>A0A1I6EBP2</accession>
<evidence type="ECO:0000313" key="14">
    <source>
        <dbReference type="EMBL" id="SFR14918.1"/>
    </source>
</evidence>
<evidence type="ECO:0000256" key="9">
    <source>
        <dbReference type="ARBA" id="ARBA00023004"/>
    </source>
</evidence>
<dbReference type="InterPro" id="IPR005122">
    <property type="entry name" value="Uracil-DNA_glycosylase-like"/>
</dbReference>
<sequence>MDADTALALLDWQIDLGATEAIADAPVNRFELDPRPAKPTSSPSPQHAVDRGADPSAAARAARPQPVSAPGPDPVQAAREAARAAGDLDGLRAALLAYPHCDLKKGARNLVFADGAPDARVMIIGEAPGREEDARGLPFVGREGQLLDRMFAAIGMGRTEGAPLYITNVIPWRPPQSRDPKPEEIAMMLPFMQRHVELVAPDVVVLMGNISCQAGLGRRGIARLRGGWTTAYGRDALPMFPPAYLLSNPHAKRDAWQDLLALQARLATGNTP</sequence>
<evidence type="ECO:0000256" key="12">
    <source>
        <dbReference type="SAM" id="MobiDB-lite"/>
    </source>
</evidence>
<dbReference type="NCBIfam" id="TIGR00758">
    <property type="entry name" value="UDG_fam4"/>
    <property type="match status" value="1"/>
</dbReference>
<dbReference type="SUPFAM" id="SSF52141">
    <property type="entry name" value="Uracil-DNA glycosylase-like"/>
    <property type="match status" value="1"/>
</dbReference>
<dbReference type="Pfam" id="PF03167">
    <property type="entry name" value="UDG"/>
    <property type="match status" value="1"/>
</dbReference>
<dbReference type="GO" id="GO:0046872">
    <property type="term" value="F:metal ion binding"/>
    <property type="evidence" value="ECO:0007669"/>
    <property type="project" value="UniProtKB-KW"/>
</dbReference>
<dbReference type="PANTHER" id="PTHR33693:SF1">
    <property type="entry name" value="TYPE-4 URACIL-DNA GLYCOSYLASE"/>
    <property type="match status" value="1"/>
</dbReference>
<dbReference type="InterPro" id="IPR051536">
    <property type="entry name" value="UDG_Type-4/5"/>
</dbReference>
<dbReference type="SMART" id="SM00986">
    <property type="entry name" value="UDG"/>
    <property type="match status" value="1"/>
</dbReference>
<comment type="similarity">
    <text evidence="2">Belongs to the uracil-DNA glycosylase (UDG) superfamily. Type 4 (UDGa) family.</text>
</comment>
<evidence type="ECO:0000256" key="4">
    <source>
        <dbReference type="ARBA" id="ARBA00019403"/>
    </source>
</evidence>
<evidence type="ECO:0000256" key="2">
    <source>
        <dbReference type="ARBA" id="ARBA00006521"/>
    </source>
</evidence>
<dbReference type="PANTHER" id="PTHR33693">
    <property type="entry name" value="TYPE-5 URACIL-DNA GLYCOSYLASE"/>
    <property type="match status" value="1"/>
</dbReference>
<feature type="domain" description="Uracil-DNA glycosylase-like" evidence="13">
    <location>
        <begin position="112"/>
        <end position="260"/>
    </location>
</feature>
<evidence type="ECO:0000256" key="10">
    <source>
        <dbReference type="ARBA" id="ARBA00023014"/>
    </source>
</evidence>
<dbReference type="EC" id="3.2.2.27" evidence="3"/>
<evidence type="ECO:0000256" key="5">
    <source>
        <dbReference type="ARBA" id="ARBA00022485"/>
    </source>
</evidence>
<proteinExistence type="inferred from homology"/>
<evidence type="ECO:0000259" key="13">
    <source>
        <dbReference type="SMART" id="SM00986"/>
    </source>
</evidence>
<keyword evidence="15" id="KW-1185">Reference proteome</keyword>
<keyword evidence="10" id="KW-0411">Iron-sulfur</keyword>
<dbReference type="GO" id="GO:0051539">
    <property type="term" value="F:4 iron, 4 sulfur cluster binding"/>
    <property type="evidence" value="ECO:0007669"/>
    <property type="project" value="UniProtKB-KW"/>
</dbReference>
<evidence type="ECO:0000256" key="8">
    <source>
        <dbReference type="ARBA" id="ARBA00022801"/>
    </source>
</evidence>
<dbReference type="InterPro" id="IPR036895">
    <property type="entry name" value="Uracil-DNA_glycosylase-like_sf"/>
</dbReference>
<protein>
    <recommendedName>
        <fullName evidence="4">Type-4 uracil-DNA glycosylase</fullName>
        <ecNumber evidence="3">3.2.2.27</ecNumber>
    </recommendedName>
</protein>
<gene>
    <name evidence="14" type="ORF">SAMN04515673_10954</name>
</gene>
<dbReference type="CDD" id="cd10030">
    <property type="entry name" value="UDG-F4_TTUDGA_SPO1dp_like"/>
    <property type="match status" value="1"/>
</dbReference>
<keyword evidence="8" id="KW-0378">Hydrolase</keyword>
<evidence type="ECO:0000256" key="7">
    <source>
        <dbReference type="ARBA" id="ARBA00022763"/>
    </source>
</evidence>
<evidence type="ECO:0000256" key="3">
    <source>
        <dbReference type="ARBA" id="ARBA00012030"/>
    </source>
</evidence>
<dbReference type="AlphaFoldDB" id="A0A1I6EBP2"/>
<keyword evidence="5" id="KW-0004">4Fe-4S</keyword>
<keyword evidence="6" id="KW-0479">Metal-binding</keyword>
<feature type="region of interest" description="Disordered" evidence="12">
    <location>
        <begin position="31"/>
        <end position="82"/>
    </location>
</feature>
<organism evidence="14 15">
    <name type="scientific">Poseidonocella sedimentorum</name>
    <dbReference type="NCBI Taxonomy" id="871652"/>
    <lineage>
        <taxon>Bacteria</taxon>
        <taxon>Pseudomonadati</taxon>
        <taxon>Pseudomonadota</taxon>
        <taxon>Alphaproteobacteria</taxon>
        <taxon>Rhodobacterales</taxon>
        <taxon>Roseobacteraceae</taxon>
        <taxon>Poseidonocella</taxon>
    </lineage>
</organism>
<evidence type="ECO:0000256" key="11">
    <source>
        <dbReference type="ARBA" id="ARBA00023204"/>
    </source>
</evidence>
<dbReference type="EMBL" id="FOYI01000009">
    <property type="protein sequence ID" value="SFR14918.1"/>
    <property type="molecule type" value="Genomic_DNA"/>
</dbReference>
<dbReference type="GO" id="GO:0006281">
    <property type="term" value="P:DNA repair"/>
    <property type="evidence" value="ECO:0007669"/>
    <property type="project" value="UniProtKB-KW"/>
</dbReference>
<dbReference type="Gene3D" id="3.40.470.10">
    <property type="entry name" value="Uracil-DNA glycosylase-like domain"/>
    <property type="match status" value="1"/>
</dbReference>
<keyword evidence="7" id="KW-0227">DNA damage</keyword>
<reference evidence="14 15" key="1">
    <citation type="submission" date="2016-10" db="EMBL/GenBank/DDBJ databases">
        <authorList>
            <person name="de Groot N.N."/>
        </authorList>
    </citation>
    <scope>NUCLEOTIDE SEQUENCE [LARGE SCALE GENOMIC DNA]</scope>
    <source>
        <strain evidence="15">KMM 9023,NRIC 0796,JCM 17311,KCTC 23692</strain>
    </source>
</reference>
<evidence type="ECO:0000256" key="6">
    <source>
        <dbReference type="ARBA" id="ARBA00022723"/>
    </source>
</evidence>
<dbReference type="SMART" id="SM00987">
    <property type="entry name" value="UreE_C"/>
    <property type="match status" value="1"/>
</dbReference>
<evidence type="ECO:0000313" key="15">
    <source>
        <dbReference type="Proteomes" id="UP000199302"/>
    </source>
</evidence>
<keyword evidence="11" id="KW-0234">DNA repair</keyword>